<comment type="caution">
    <text evidence="1">The sequence shown here is derived from an EMBL/GenBank/DDBJ whole genome shotgun (WGS) entry which is preliminary data.</text>
</comment>
<accession>A0ABS1NW05</accession>
<keyword evidence="2" id="KW-1185">Reference proteome</keyword>
<reference evidence="1 2" key="1">
    <citation type="submission" date="2021-01" db="EMBL/GenBank/DDBJ databases">
        <title>WGS of actinomycetes isolated from Thailand.</title>
        <authorList>
            <person name="Thawai C."/>
        </authorList>
    </citation>
    <scope>NUCLEOTIDE SEQUENCE [LARGE SCALE GENOMIC DNA]</scope>
    <source>
        <strain evidence="1 2">CH5-8</strain>
    </source>
</reference>
<gene>
    <name evidence="1" type="ORF">JK361_06650</name>
</gene>
<name>A0ABS1NW05_9ACTN</name>
<evidence type="ECO:0000313" key="1">
    <source>
        <dbReference type="EMBL" id="MBL1104286.1"/>
    </source>
</evidence>
<organism evidence="1 2">
    <name type="scientific">Streptomyces musisoli</name>
    <dbReference type="NCBI Taxonomy" id="2802280"/>
    <lineage>
        <taxon>Bacteria</taxon>
        <taxon>Bacillati</taxon>
        <taxon>Actinomycetota</taxon>
        <taxon>Actinomycetes</taxon>
        <taxon>Kitasatosporales</taxon>
        <taxon>Streptomycetaceae</taxon>
        <taxon>Streptomyces</taxon>
    </lineage>
</organism>
<dbReference type="Proteomes" id="UP000621386">
    <property type="component" value="Unassembled WGS sequence"/>
</dbReference>
<sequence>MAVGIGKGQVTYLDAATARRLDKDGKKRFAVVGQPGLALLNGYRPGPWAQHLKADQIDTAIDARDAGRWEGSFDAAAITGSLKANGYVPADEDGRQTWKPAHGKGVALQVSEDTILYSTPGTSRMSAVHPENGSSLADVEEYRRAAGCLGDVYRADFNPFTPAKPVRLSALGQRADSAGRNTEVLCAVTKDEATARRLAARLRSVVRDKAPRYDGTEVSVEKGEQPLVRAAVPDTAAQRPGRMLVLDFDLWMAVVKL</sequence>
<evidence type="ECO:0000313" key="2">
    <source>
        <dbReference type="Proteomes" id="UP000621386"/>
    </source>
</evidence>
<proteinExistence type="predicted"/>
<protein>
    <submittedName>
        <fullName evidence="1">Uncharacterized protein</fullName>
    </submittedName>
</protein>
<dbReference type="EMBL" id="JAERRH010000002">
    <property type="protein sequence ID" value="MBL1104286.1"/>
    <property type="molecule type" value="Genomic_DNA"/>
</dbReference>